<dbReference type="GO" id="GO:0000176">
    <property type="term" value="C:nuclear exosome (RNase complex)"/>
    <property type="evidence" value="ECO:0007669"/>
    <property type="project" value="TreeGrafter"/>
</dbReference>
<dbReference type="GO" id="GO:0000467">
    <property type="term" value="P:exonucleolytic trimming to generate mature 3'-end of 5.8S rRNA from tricistronic rRNA transcript (SSU-rRNA, 5.8S rRNA, LSU-rRNA)"/>
    <property type="evidence" value="ECO:0007669"/>
    <property type="project" value="TreeGrafter"/>
</dbReference>
<evidence type="ECO:0000256" key="4">
    <source>
        <dbReference type="ARBA" id="ARBA00019572"/>
    </source>
</evidence>
<evidence type="ECO:0000259" key="12">
    <source>
        <dbReference type="Pfam" id="PF01138"/>
    </source>
</evidence>
<dbReference type="InterPro" id="IPR027408">
    <property type="entry name" value="PNPase/RNase_PH_dom_sf"/>
</dbReference>
<dbReference type="OrthoDB" id="10264038at2759"/>
<dbReference type="GO" id="GO:0016075">
    <property type="term" value="P:rRNA catabolic process"/>
    <property type="evidence" value="ECO:0007669"/>
    <property type="project" value="TreeGrafter"/>
</dbReference>
<evidence type="ECO:0000256" key="8">
    <source>
        <dbReference type="ARBA" id="ARBA00022884"/>
    </source>
</evidence>
<comment type="subcellular location">
    <subcellularLocation>
        <location evidence="1">Cytoplasm</location>
    </subcellularLocation>
    <subcellularLocation>
        <location evidence="2">Nucleus</location>
        <location evidence="2">Nucleolus</location>
    </subcellularLocation>
</comment>
<keyword evidence="6" id="KW-0698">rRNA processing</keyword>
<dbReference type="GO" id="GO:0005730">
    <property type="term" value="C:nucleolus"/>
    <property type="evidence" value="ECO:0007669"/>
    <property type="project" value="UniProtKB-SubCell"/>
</dbReference>
<dbReference type="InterPro" id="IPR015847">
    <property type="entry name" value="ExoRNase_PH_dom2"/>
</dbReference>
<dbReference type="InterPro" id="IPR050590">
    <property type="entry name" value="Exosome_comp_Rrp42_subfam"/>
</dbReference>
<evidence type="ECO:0000256" key="10">
    <source>
        <dbReference type="ARBA" id="ARBA00032660"/>
    </source>
</evidence>
<dbReference type="EMBL" id="CAJFCJ010000006">
    <property type="protein sequence ID" value="CAD5116237.1"/>
    <property type="molecule type" value="Genomic_DNA"/>
</dbReference>
<dbReference type="Pfam" id="PF03725">
    <property type="entry name" value="RNase_PH_C"/>
    <property type="match status" value="1"/>
</dbReference>
<dbReference type="GO" id="GO:0034475">
    <property type="term" value="P:U4 snRNA 3'-end processing"/>
    <property type="evidence" value="ECO:0007669"/>
    <property type="project" value="TreeGrafter"/>
</dbReference>
<dbReference type="GO" id="GO:0071038">
    <property type="term" value="P:TRAMP-dependent tRNA surveillance pathway"/>
    <property type="evidence" value="ECO:0007669"/>
    <property type="project" value="TreeGrafter"/>
</dbReference>
<organism evidence="14 15">
    <name type="scientific">Dimorphilus gyrociliatus</name>
    <dbReference type="NCBI Taxonomy" id="2664684"/>
    <lineage>
        <taxon>Eukaryota</taxon>
        <taxon>Metazoa</taxon>
        <taxon>Spiralia</taxon>
        <taxon>Lophotrochozoa</taxon>
        <taxon>Annelida</taxon>
        <taxon>Polychaeta</taxon>
        <taxon>Polychaeta incertae sedis</taxon>
        <taxon>Dinophilidae</taxon>
        <taxon>Dimorphilus</taxon>
    </lineage>
</organism>
<feature type="compositionally biased region" description="Basic residues" evidence="11">
    <location>
        <begin position="399"/>
        <end position="410"/>
    </location>
</feature>
<feature type="compositionally biased region" description="Polar residues" evidence="11">
    <location>
        <begin position="378"/>
        <end position="388"/>
    </location>
</feature>
<dbReference type="GO" id="GO:0071035">
    <property type="term" value="P:nuclear polyadenylation-dependent rRNA catabolic process"/>
    <property type="evidence" value="ECO:0007669"/>
    <property type="project" value="TreeGrafter"/>
</dbReference>
<evidence type="ECO:0000256" key="7">
    <source>
        <dbReference type="ARBA" id="ARBA00022835"/>
    </source>
</evidence>
<comment type="similarity">
    <text evidence="3">Belongs to the RNase PH family.</text>
</comment>
<dbReference type="InterPro" id="IPR001247">
    <property type="entry name" value="ExoRNase_PH_dom1"/>
</dbReference>
<evidence type="ECO:0000256" key="2">
    <source>
        <dbReference type="ARBA" id="ARBA00004604"/>
    </source>
</evidence>
<dbReference type="CDD" id="cd11368">
    <property type="entry name" value="RNase_PH_RRP45"/>
    <property type="match status" value="1"/>
</dbReference>
<feature type="domain" description="Exoribonuclease phosphorolytic" evidence="12">
    <location>
        <begin position="32"/>
        <end position="163"/>
    </location>
</feature>
<feature type="compositionally biased region" description="Basic residues" evidence="11">
    <location>
        <begin position="431"/>
        <end position="440"/>
    </location>
</feature>
<evidence type="ECO:0000256" key="1">
    <source>
        <dbReference type="ARBA" id="ARBA00004496"/>
    </source>
</evidence>
<feature type="region of interest" description="Disordered" evidence="11">
    <location>
        <begin position="378"/>
        <end position="440"/>
    </location>
</feature>
<dbReference type="Pfam" id="PF01138">
    <property type="entry name" value="RNase_PH"/>
    <property type="match status" value="1"/>
</dbReference>
<dbReference type="PANTHER" id="PTHR11097">
    <property type="entry name" value="EXOSOME COMPLEX EXONUCLEASE RIBOSOMAL RNA PROCESSING PROTEIN"/>
    <property type="match status" value="1"/>
</dbReference>
<feature type="region of interest" description="Disordered" evidence="11">
    <location>
        <begin position="297"/>
        <end position="321"/>
    </location>
</feature>
<keyword evidence="5" id="KW-0963">Cytoplasm</keyword>
<evidence type="ECO:0000256" key="11">
    <source>
        <dbReference type="SAM" id="MobiDB-lite"/>
    </source>
</evidence>
<dbReference type="SUPFAM" id="SSF55666">
    <property type="entry name" value="Ribonuclease PH domain 2-like"/>
    <property type="match status" value="1"/>
</dbReference>
<dbReference type="Proteomes" id="UP000549394">
    <property type="component" value="Unassembled WGS sequence"/>
</dbReference>
<keyword evidence="15" id="KW-1185">Reference proteome</keyword>
<keyword evidence="8" id="KW-0694">RNA-binding</keyword>
<evidence type="ECO:0000313" key="14">
    <source>
        <dbReference type="EMBL" id="CAD5116237.1"/>
    </source>
</evidence>
<feature type="domain" description="Exoribonuclease phosphorolytic" evidence="13">
    <location>
        <begin position="189"/>
        <end position="255"/>
    </location>
</feature>
<dbReference type="InterPro" id="IPR020568">
    <property type="entry name" value="Ribosomal_Su5_D2-typ_SF"/>
</dbReference>
<keyword evidence="7" id="KW-0271">Exosome</keyword>
<dbReference type="AlphaFoldDB" id="A0A7I8VNR4"/>
<reference evidence="14 15" key="1">
    <citation type="submission" date="2020-08" db="EMBL/GenBank/DDBJ databases">
        <authorList>
            <person name="Hejnol A."/>
        </authorList>
    </citation>
    <scope>NUCLEOTIDE SEQUENCE [LARGE SCALE GENOMIC DNA]</scope>
</reference>
<evidence type="ECO:0000256" key="3">
    <source>
        <dbReference type="ARBA" id="ARBA00006678"/>
    </source>
</evidence>
<dbReference type="GO" id="GO:0000177">
    <property type="term" value="C:cytoplasmic exosome (RNase complex)"/>
    <property type="evidence" value="ECO:0007669"/>
    <property type="project" value="TreeGrafter"/>
</dbReference>
<dbReference type="FunFam" id="3.30.230.70:FF:000005">
    <property type="entry name" value="Exosome complex component RRP45"/>
    <property type="match status" value="1"/>
</dbReference>
<evidence type="ECO:0000313" key="15">
    <source>
        <dbReference type="Proteomes" id="UP000549394"/>
    </source>
</evidence>
<dbReference type="InterPro" id="IPR033100">
    <property type="entry name" value="Rrp45"/>
</dbReference>
<dbReference type="Gene3D" id="3.30.230.70">
    <property type="entry name" value="GHMP Kinase, N-terminal domain"/>
    <property type="match status" value="1"/>
</dbReference>
<keyword evidence="9" id="KW-0539">Nucleus</keyword>
<feature type="compositionally biased region" description="Polar residues" evidence="11">
    <location>
        <begin position="414"/>
        <end position="430"/>
    </location>
</feature>
<dbReference type="GO" id="GO:0071028">
    <property type="term" value="P:nuclear mRNA surveillance"/>
    <property type="evidence" value="ECO:0007669"/>
    <property type="project" value="TreeGrafter"/>
</dbReference>
<dbReference type="GO" id="GO:0034473">
    <property type="term" value="P:U1 snRNA 3'-end processing"/>
    <property type="evidence" value="ECO:0007669"/>
    <property type="project" value="TreeGrafter"/>
</dbReference>
<evidence type="ECO:0000256" key="6">
    <source>
        <dbReference type="ARBA" id="ARBA00022552"/>
    </source>
</evidence>
<dbReference type="GO" id="GO:0035925">
    <property type="term" value="F:mRNA 3'-UTR AU-rich region binding"/>
    <property type="evidence" value="ECO:0007669"/>
    <property type="project" value="TreeGrafter"/>
</dbReference>
<protein>
    <recommendedName>
        <fullName evidence="4">Exosome complex component RRP45</fullName>
    </recommendedName>
    <alternativeName>
        <fullName evidence="10">Exosome component 9</fullName>
    </alternativeName>
</protein>
<dbReference type="PANTHER" id="PTHR11097:SF14">
    <property type="entry name" value="EXOSOME COMPLEX COMPONENT RRP45"/>
    <property type="match status" value="1"/>
</dbReference>
<accession>A0A7I8VNR4</accession>
<dbReference type="SUPFAM" id="SSF54211">
    <property type="entry name" value="Ribosomal protein S5 domain 2-like"/>
    <property type="match status" value="1"/>
</dbReference>
<sequence length="440" mass="49588">MKETPLSNCERNFILKAIENKERLDGRQSYDYRRIKLEFGIDRGCCTVELGETIVMAKVSCEVGQPKQTRPTEGFLYINVEFSPMAEAHFEPGKQTEQANEMARVLERCLRDSRAVDLESLCIMAGAKVWKLRVDIKILNYDGNTIDASALCSIAALSHFRRPDITVSGEEVTIHSVDEKDPIPLSIHHLPLCVTIAFFHQGTYCLTDPISREEKVMDGKMIIGMNKHREICTLQMTGNMLLNKEQVLRCTNIATVKIVELNDVLQNALSADEEARSSGKPYGTYVADFRKVTVKAAESPTHSMSEIEEEARSMQLDSDRMEESEEEVVENVVKNSWLLRIKESKANEAQKVKDTICSEIDEFLTTQREMSDLQQQSIVNNSSKNNGAKGQDQDAKTDTKRKRNQNRPKKKPDTQSTAKGESLDSATSQTKKSKGKRKGK</sequence>
<evidence type="ECO:0000259" key="13">
    <source>
        <dbReference type="Pfam" id="PF03725"/>
    </source>
</evidence>
<gene>
    <name evidence="14" type="ORF">DGYR_LOCUS4878</name>
</gene>
<dbReference type="GO" id="GO:0034476">
    <property type="term" value="P:U5 snRNA 3'-end processing"/>
    <property type="evidence" value="ECO:0007669"/>
    <property type="project" value="TreeGrafter"/>
</dbReference>
<evidence type="ECO:0000256" key="5">
    <source>
        <dbReference type="ARBA" id="ARBA00022490"/>
    </source>
</evidence>
<dbReference type="InterPro" id="IPR036345">
    <property type="entry name" value="ExoRNase_PH_dom2_sf"/>
</dbReference>
<name>A0A7I8VNR4_9ANNE</name>
<proteinExistence type="inferred from homology"/>
<evidence type="ECO:0000256" key="9">
    <source>
        <dbReference type="ARBA" id="ARBA00023242"/>
    </source>
</evidence>
<comment type="caution">
    <text evidence="14">The sequence shown here is derived from an EMBL/GenBank/DDBJ whole genome shotgun (WGS) entry which is preliminary data.</text>
</comment>